<reference evidence="1 2" key="1">
    <citation type="journal article" date="2014" name="Genome Biol. Evol.">
        <title>The genome of the myxosporean Thelohanellus kitauei shows adaptations to nutrient acquisition within its fish host.</title>
        <authorList>
            <person name="Yang Y."/>
            <person name="Xiong J."/>
            <person name="Zhou Z."/>
            <person name="Huo F."/>
            <person name="Miao W."/>
            <person name="Ran C."/>
            <person name="Liu Y."/>
            <person name="Zhang J."/>
            <person name="Feng J."/>
            <person name="Wang M."/>
            <person name="Wang M."/>
            <person name="Wang L."/>
            <person name="Yao B."/>
        </authorList>
    </citation>
    <scope>NUCLEOTIDE SEQUENCE [LARGE SCALE GENOMIC DNA]</scope>
    <source>
        <strain evidence="1">Wuqing</strain>
    </source>
</reference>
<evidence type="ECO:0000313" key="1">
    <source>
        <dbReference type="EMBL" id="KII60521.1"/>
    </source>
</evidence>
<evidence type="ECO:0000313" key="2">
    <source>
        <dbReference type="Proteomes" id="UP000031668"/>
    </source>
</evidence>
<proteinExistence type="predicted"/>
<dbReference type="EMBL" id="JWZT01005579">
    <property type="protein sequence ID" value="KII60521.1"/>
    <property type="molecule type" value="Genomic_DNA"/>
</dbReference>
<dbReference type="AlphaFoldDB" id="A0A0C2MFN2"/>
<name>A0A0C2MFN2_THEKT</name>
<protein>
    <submittedName>
        <fullName evidence="1">Uncharacterized protein</fullName>
    </submittedName>
</protein>
<accession>A0A0C2MFN2</accession>
<dbReference type="Proteomes" id="UP000031668">
    <property type="component" value="Unassembled WGS sequence"/>
</dbReference>
<organism evidence="1 2">
    <name type="scientific">Thelohanellus kitauei</name>
    <name type="common">Myxosporean</name>
    <dbReference type="NCBI Taxonomy" id="669202"/>
    <lineage>
        <taxon>Eukaryota</taxon>
        <taxon>Metazoa</taxon>
        <taxon>Cnidaria</taxon>
        <taxon>Myxozoa</taxon>
        <taxon>Myxosporea</taxon>
        <taxon>Bivalvulida</taxon>
        <taxon>Platysporina</taxon>
        <taxon>Myxobolidae</taxon>
        <taxon>Thelohanellus</taxon>
    </lineage>
</organism>
<comment type="caution">
    <text evidence="1">The sequence shown here is derived from an EMBL/GenBank/DDBJ whole genome shotgun (WGS) entry which is preliminary data.</text>
</comment>
<keyword evidence="2" id="KW-1185">Reference proteome</keyword>
<gene>
    <name evidence="1" type="ORF">RF11_05595</name>
</gene>
<sequence length="126" mass="14077">MLAVYLPGASRVFSFLPGVDLWGSTRSILALVRNDSDLSMNAWIATIEDLASDICFFDFLRPLRADGVLKESEQTDPRDKASLRKQTADPHLNVETSIVLSPTISQPMFWALWHCNRIPLTGVKTT</sequence>